<dbReference type="PANTHER" id="PTHR42879">
    <property type="entry name" value="3-OXOACYL-(ACYL-CARRIER-PROTEIN) REDUCTASE"/>
    <property type="match status" value="1"/>
</dbReference>
<dbReference type="InterPro" id="IPR050259">
    <property type="entry name" value="SDR"/>
</dbReference>
<organism evidence="3 4">
    <name type="scientific">Shouchella lehensis</name>
    <dbReference type="NCBI Taxonomy" id="300825"/>
    <lineage>
        <taxon>Bacteria</taxon>
        <taxon>Bacillati</taxon>
        <taxon>Bacillota</taxon>
        <taxon>Bacilli</taxon>
        <taxon>Bacillales</taxon>
        <taxon>Bacillaceae</taxon>
        <taxon>Shouchella</taxon>
    </lineage>
</organism>
<evidence type="ECO:0000256" key="1">
    <source>
        <dbReference type="ARBA" id="ARBA00006484"/>
    </source>
</evidence>
<dbReference type="Gene3D" id="3.40.50.720">
    <property type="entry name" value="NAD(P)-binding Rossmann-like Domain"/>
    <property type="match status" value="1"/>
</dbReference>
<keyword evidence="2" id="KW-0560">Oxidoreductase</keyword>
<dbReference type="RefSeq" id="WP_055736223.1">
    <property type="nucleotide sequence ID" value="NZ_LDIM01000012.1"/>
</dbReference>
<gene>
    <name evidence="3" type="ORF">E2L03_04190</name>
</gene>
<dbReference type="InterPro" id="IPR036291">
    <property type="entry name" value="NAD(P)-bd_dom_sf"/>
</dbReference>
<protein>
    <submittedName>
        <fullName evidence="3">SDR family oxidoreductase</fullName>
    </submittedName>
</protein>
<accession>A0A4Y7WRK0</accession>
<dbReference type="FunFam" id="3.40.50.720:FF:000173">
    <property type="entry name" value="3-oxoacyl-[acyl-carrier protein] reductase"/>
    <property type="match status" value="1"/>
</dbReference>
<evidence type="ECO:0000313" key="4">
    <source>
        <dbReference type="Proteomes" id="UP000298210"/>
    </source>
</evidence>
<comment type="caution">
    <text evidence="3">The sequence shown here is derived from an EMBL/GenBank/DDBJ whole genome shotgun (WGS) entry which is preliminary data.</text>
</comment>
<dbReference type="AlphaFoldDB" id="A0A4Y7WRK0"/>
<reference evidence="3 4" key="1">
    <citation type="submission" date="2019-03" db="EMBL/GenBank/DDBJ databases">
        <authorList>
            <person name="Liu G."/>
        </authorList>
    </citation>
    <scope>NUCLEOTIDE SEQUENCE [LARGE SCALE GENOMIC DNA]</scope>
    <source>
        <strain evidence="3 4">DSM 19099</strain>
    </source>
</reference>
<proteinExistence type="inferred from homology"/>
<comment type="similarity">
    <text evidence="1">Belongs to the short-chain dehydrogenases/reductases (SDR) family.</text>
</comment>
<dbReference type="SUPFAM" id="SSF51735">
    <property type="entry name" value="NAD(P)-binding Rossmann-fold domains"/>
    <property type="match status" value="1"/>
</dbReference>
<evidence type="ECO:0000256" key="2">
    <source>
        <dbReference type="ARBA" id="ARBA00023002"/>
    </source>
</evidence>
<dbReference type="CDD" id="cd05233">
    <property type="entry name" value="SDR_c"/>
    <property type="match status" value="1"/>
</dbReference>
<evidence type="ECO:0000313" key="3">
    <source>
        <dbReference type="EMBL" id="TES51130.1"/>
    </source>
</evidence>
<dbReference type="Pfam" id="PF13561">
    <property type="entry name" value="adh_short_C2"/>
    <property type="match status" value="1"/>
</dbReference>
<dbReference type="PANTHER" id="PTHR42879:SF2">
    <property type="entry name" value="3-OXOACYL-[ACYL-CARRIER-PROTEIN] REDUCTASE FABG"/>
    <property type="match status" value="1"/>
</dbReference>
<dbReference type="PRINTS" id="PR00081">
    <property type="entry name" value="GDHRDH"/>
</dbReference>
<dbReference type="GO" id="GO:0016491">
    <property type="term" value="F:oxidoreductase activity"/>
    <property type="evidence" value="ECO:0007669"/>
    <property type="project" value="UniProtKB-KW"/>
</dbReference>
<name>A0A4Y7WRK0_9BACI</name>
<dbReference type="EMBL" id="SNUX01000001">
    <property type="protein sequence ID" value="TES51130.1"/>
    <property type="molecule type" value="Genomic_DNA"/>
</dbReference>
<dbReference type="Proteomes" id="UP000298210">
    <property type="component" value="Unassembled WGS sequence"/>
</dbReference>
<dbReference type="InterPro" id="IPR002347">
    <property type="entry name" value="SDR_fam"/>
</dbReference>
<sequence length="255" mass="28389">MVVNELRHAMVTAGTKGLGLKVTESLLKSGYQVTVTYLNDHERAKALQEKWGIEYVQIVRTDVTKGDDCKELVTRAQAFAGRIDVCIHNAGPYVFEKKKLVDYEESEWNAMIDGNLTSSFHLMKEVVPIMRKQKFGRIVFYGFQGANNAPGWIYRSAYAAAKVGLVSLMKTISIEEAEYGITANMVCPGNIMGEMKEATIEEARHHKDQNTPIGRSGTGEDIARTVMFLCEDNADMVTGTVIEVTGGVDVIHRYR</sequence>